<dbReference type="EMBL" id="ACQA01000001">
    <property type="protein sequence ID" value="EEQ95124.1"/>
    <property type="molecule type" value="Genomic_DNA"/>
</dbReference>
<name>C4WIT3_9HYPH</name>
<sequence>MRRRRGALLEGELLVGRPFKVGAMPKLDFLTLYIVIFLNSLTVCIIWTAIAFSYRKFRPARLWLLSTTLLLVGGFVLSLQGNEGAFWPAVIGNTIIIYGFCLAFIGARYFYGQKGGWRMAVGISLASFAVMAAFHASWQGRNIAYAVGQSVPMAMTVFYLARQKSLGLGGRIAIIAFLLGIIGHAIETSLNIAAWAGEFDQSLYFSIESYALVCVIYSGMIWNFGFIVMAMNRLHGDMARVAETDELTGLPNRRHFMKRLARAELAFSEDGVAYTVMLIDIDNFKHWNDTYGHALGDQALVHFADVGVDILNRRGVLARFGGDEFSILLPGMHEHEATEIAREIVGAVNHTPLVFNGRKLILTVSIGIASEEPGDERSDLDVFARADLALYKLKQAGRNGYATRTTTVNAPRSSFSGRSLAVG</sequence>
<dbReference type="InterPro" id="IPR000160">
    <property type="entry name" value="GGDEF_dom"/>
</dbReference>
<dbReference type="PROSITE" id="PS50887">
    <property type="entry name" value="GGDEF"/>
    <property type="match status" value="1"/>
</dbReference>
<dbReference type="FunFam" id="3.30.70.270:FF:000001">
    <property type="entry name" value="Diguanylate cyclase domain protein"/>
    <property type="match status" value="1"/>
</dbReference>
<dbReference type="AlphaFoldDB" id="C4WIT3"/>
<dbReference type="Gene3D" id="3.30.70.270">
    <property type="match status" value="1"/>
</dbReference>
<keyword evidence="2" id="KW-0812">Transmembrane</keyword>
<dbReference type="PANTHER" id="PTHR45138:SF24">
    <property type="entry name" value="DIGUANYLATE CYCLASE DGCC-RELATED"/>
    <property type="match status" value="1"/>
</dbReference>
<gene>
    <name evidence="4" type="ORF">OINT_1000472</name>
</gene>
<dbReference type="Proteomes" id="UP000004386">
    <property type="component" value="Unassembled WGS sequence"/>
</dbReference>
<evidence type="ECO:0000313" key="5">
    <source>
        <dbReference type="Proteomes" id="UP000004386"/>
    </source>
</evidence>
<proteinExistence type="predicted"/>
<organism evidence="4 5">
    <name type="scientific">Brucella intermedia LMG 3301</name>
    <dbReference type="NCBI Taxonomy" id="641118"/>
    <lineage>
        <taxon>Bacteria</taxon>
        <taxon>Pseudomonadati</taxon>
        <taxon>Pseudomonadota</taxon>
        <taxon>Alphaproteobacteria</taxon>
        <taxon>Hyphomicrobiales</taxon>
        <taxon>Brucellaceae</taxon>
        <taxon>Brucella/Ochrobactrum group</taxon>
        <taxon>Brucella</taxon>
    </lineage>
</organism>
<reference evidence="4 5" key="1">
    <citation type="submission" date="2009-05" db="EMBL/GenBank/DDBJ databases">
        <authorList>
            <person name="Setubal J.C."/>
            <person name="Boyle S."/>
            <person name="Crasta O.R."/>
            <person name="Gillespie J.J."/>
            <person name="Kenyon R.W."/>
            <person name="Lu J."/>
            <person name="Mane S."/>
            <person name="Nagrani S."/>
            <person name="Shallom J.M."/>
            <person name="Shallom S."/>
            <person name="Shukla M."/>
            <person name="Snyder E.E."/>
            <person name="Sobral B.W."/>
            <person name="Wattam A.R."/>
            <person name="Will R."/>
            <person name="Williams K."/>
            <person name="Yoo H."/>
            <person name="Munk C."/>
            <person name="Tapia R."/>
            <person name="Green L."/>
            <person name="Rogers Y."/>
            <person name="Detter J.C."/>
            <person name="Bruce D."/>
            <person name="Brettin T.S."/>
            <person name="Tsolis R."/>
        </authorList>
    </citation>
    <scope>NUCLEOTIDE SEQUENCE [LARGE SCALE GENOMIC DNA]</scope>
    <source>
        <strain evidence="4 5">LMG 3301</strain>
    </source>
</reference>
<evidence type="ECO:0000256" key="2">
    <source>
        <dbReference type="SAM" id="Phobius"/>
    </source>
</evidence>
<feature type="domain" description="GGDEF" evidence="3">
    <location>
        <begin position="272"/>
        <end position="406"/>
    </location>
</feature>
<keyword evidence="2" id="KW-0472">Membrane</keyword>
<feature type="transmembrane region" description="Helical" evidence="2">
    <location>
        <begin position="119"/>
        <end position="137"/>
    </location>
</feature>
<dbReference type="HOGENOM" id="CLU_000445_11_1_5"/>
<dbReference type="InterPro" id="IPR043128">
    <property type="entry name" value="Rev_trsase/Diguanyl_cyclase"/>
</dbReference>
<keyword evidence="2" id="KW-1133">Transmembrane helix</keyword>
<dbReference type="Pfam" id="PF00990">
    <property type="entry name" value="GGDEF"/>
    <property type="match status" value="1"/>
</dbReference>
<dbReference type="NCBIfam" id="TIGR00254">
    <property type="entry name" value="GGDEF"/>
    <property type="match status" value="1"/>
</dbReference>
<accession>C4WIT3</accession>
<feature type="transmembrane region" description="Helical" evidence="2">
    <location>
        <begin position="173"/>
        <end position="197"/>
    </location>
</feature>
<dbReference type="EC" id="2.7.7.65" evidence="1"/>
<feature type="transmembrane region" description="Helical" evidence="2">
    <location>
        <begin position="209"/>
        <end position="230"/>
    </location>
</feature>
<dbReference type="InterPro" id="IPR029787">
    <property type="entry name" value="Nucleotide_cyclase"/>
</dbReference>
<dbReference type="PANTHER" id="PTHR45138">
    <property type="entry name" value="REGULATORY COMPONENTS OF SENSORY TRANSDUCTION SYSTEM"/>
    <property type="match status" value="1"/>
</dbReference>
<dbReference type="GO" id="GO:1902201">
    <property type="term" value="P:negative regulation of bacterial-type flagellum-dependent cell motility"/>
    <property type="evidence" value="ECO:0007669"/>
    <property type="project" value="TreeGrafter"/>
</dbReference>
<protein>
    <recommendedName>
        <fullName evidence="1">diguanylate cyclase</fullName>
        <ecNumber evidence="1">2.7.7.65</ecNumber>
    </recommendedName>
</protein>
<feature type="transmembrane region" description="Helical" evidence="2">
    <location>
        <begin position="62"/>
        <end position="79"/>
    </location>
</feature>
<dbReference type="SUPFAM" id="SSF55073">
    <property type="entry name" value="Nucleotide cyclase"/>
    <property type="match status" value="1"/>
</dbReference>
<dbReference type="SMART" id="SM00267">
    <property type="entry name" value="GGDEF"/>
    <property type="match status" value="1"/>
</dbReference>
<evidence type="ECO:0000313" key="4">
    <source>
        <dbReference type="EMBL" id="EEQ95124.1"/>
    </source>
</evidence>
<dbReference type="GO" id="GO:0052621">
    <property type="term" value="F:diguanylate cyclase activity"/>
    <property type="evidence" value="ECO:0007669"/>
    <property type="project" value="UniProtKB-EC"/>
</dbReference>
<evidence type="ECO:0000256" key="1">
    <source>
        <dbReference type="ARBA" id="ARBA00012528"/>
    </source>
</evidence>
<dbReference type="GO" id="GO:0005886">
    <property type="term" value="C:plasma membrane"/>
    <property type="evidence" value="ECO:0007669"/>
    <property type="project" value="TreeGrafter"/>
</dbReference>
<feature type="transmembrane region" description="Helical" evidence="2">
    <location>
        <begin position="30"/>
        <end position="50"/>
    </location>
</feature>
<dbReference type="GO" id="GO:0043709">
    <property type="term" value="P:cell adhesion involved in single-species biofilm formation"/>
    <property type="evidence" value="ECO:0007669"/>
    <property type="project" value="TreeGrafter"/>
</dbReference>
<dbReference type="InterPro" id="IPR050469">
    <property type="entry name" value="Diguanylate_Cyclase"/>
</dbReference>
<dbReference type="CDD" id="cd01949">
    <property type="entry name" value="GGDEF"/>
    <property type="match status" value="1"/>
</dbReference>
<comment type="caution">
    <text evidence="4">The sequence shown here is derived from an EMBL/GenBank/DDBJ whole genome shotgun (WGS) entry which is preliminary data.</text>
</comment>
<evidence type="ECO:0000259" key="3">
    <source>
        <dbReference type="PROSITE" id="PS50887"/>
    </source>
</evidence>
<feature type="transmembrane region" description="Helical" evidence="2">
    <location>
        <begin position="85"/>
        <end position="107"/>
    </location>
</feature>